<feature type="compositionally biased region" description="Acidic residues" evidence="1">
    <location>
        <begin position="93"/>
        <end position="105"/>
    </location>
</feature>
<evidence type="ECO:0000313" key="2">
    <source>
        <dbReference type="EMBL" id="KAK7820368.1"/>
    </source>
</evidence>
<name>A0AAW0J0R0_QUESU</name>
<organism evidence="2 3">
    <name type="scientific">Quercus suber</name>
    <name type="common">Cork oak</name>
    <dbReference type="NCBI Taxonomy" id="58331"/>
    <lineage>
        <taxon>Eukaryota</taxon>
        <taxon>Viridiplantae</taxon>
        <taxon>Streptophyta</taxon>
        <taxon>Embryophyta</taxon>
        <taxon>Tracheophyta</taxon>
        <taxon>Spermatophyta</taxon>
        <taxon>Magnoliopsida</taxon>
        <taxon>eudicotyledons</taxon>
        <taxon>Gunneridae</taxon>
        <taxon>Pentapetalae</taxon>
        <taxon>rosids</taxon>
        <taxon>fabids</taxon>
        <taxon>Fagales</taxon>
        <taxon>Fagaceae</taxon>
        <taxon>Quercus</taxon>
    </lineage>
</organism>
<dbReference type="PANTHER" id="PTHR33130:SF40">
    <property type="entry name" value="CHROMOGRANIN (DUF1639)"/>
    <property type="match status" value="1"/>
</dbReference>
<gene>
    <name evidence="2" type="ORF">CFP56_038970</name>
</gene>
<dbReference type="InterPro" id="IPR012438">
    <property type="entry name" value="DUF1639"/>
</dbReference>
<feature type="region of interest" description="Disordered" evidence="1">
    <location>
        <begin position="20"/>
        <end position="62"/>
    </location>
</feature>
<evidence type="ECO:0000313" key="3">
    <source>
        <dbReference type="Proteomes" id="UP000237347"/>
    </source>
</evidence>
<dbReference type="AlphaFoldDB" id="A0AAW0J0R0"/>
<protein>
    <submittedName>
        <fullName evidence="2">Uncharacterized protein</fullName>
    </submittedName>
</protein>
<dbReference type="EMBL" id="PKMF04000743">
    <property type="protein sequence ID" value="KAK7820368.1"/>
    <property type="molecule type" value="Genomic_DNA"/>
</dbReference>
<dbReference type="PANTHER" id="PTHR33130">
    <property type="entry name" value="PUTATIVE (DUF1639)-RELATED"/>
    <property type="match status" value="1"/>
</dbReference>
<comment type="caution">
    <text evidence="2">The sequence shown here is derived from an EMBL/GenBank/DDBJ whole genome shotgun (WGS) entry which is preliminary data.</text>
</comment>
<dbReference type="Pfam" id="PF07797">
    <property type="entry name" value="DUF1639"/>
    <property type="match status" value="1"/>
</dbReference>
<reference evidence="2 3" key="1">
    <citation type="journal article" date="2018" name="Sci. Data">
        <title>The draft genome sequence of cork oak.</title>
        <authorList>
            <person name="Ramos A.M."/>
            <person name="Usie A."/>
            <person name="Barbosa P."/>
            <person name="Barros P.M."/>
            <person name="Capote T."/>
            <person name="Chaves I."/>
            <person name="Simoes F."/>
            <person name="Abreu I."/>
            <person name="Carrasquinho I."/>
            <person name="Faro C."/>
            <person name="Guimaraes J.B."/>
            <person name="Mendonca D."/>
            <person name="Nobrega F."/>
            <person name="Rodrigues L."/>
            <person name="Saibo N.J.M."/>
            <person name="Varela M.C."/>
            <person name="Egas C."/>
            <person name="Matos J."/>
            <person name="Miguel C.M."/>
            <person name="Oliveira M.M."/>
            <person name="Ricardo C.P."/>
            <person name="Goncalves S."/>
        </authorList>
    </citation>
    <scope>NUCLEOTIDE SEQUENCE [LARGE SCALE GENOMIC DNA]</scope>
    <source>
        <strain evidence="3">cv. HL8</strain>
    </source>
</reference>
<evidence type="ECO:0000256" key="1">
    <source>
        <dbReference type="SAM" id="MobiDB-lite"/>
    </source>
</evidence>
<accession>A0AAW0J0R0</accession>
<sequence>MATAPVKSQPLHNFALPFLKWGGKSHTNSTTRCRRTVSPASSEPDSDYHHDSDPPCRVGSRSARNRFGFSPCSFNNNNNSSSKQAAEHSGADDVADVEAAAEAEEGTQKPWKLRPRKAVQRSAMVEIENTTTTTVTTVLAIPAPQAQNENPKSMRLRGDQSQSTETKKKKEKNKFWIALSKEEIEEDVFIMTGSRPARRPRKRPKNVQKQLDSVFPGLWLVGTTADSYRVAEAPAKALLASLVLEEPSPFQLGFIKSNRNESIWNYSLFLDNRAYLKVGNLILNSPDELEQAIPSQT</sequence>
<proteinExistence type="predicted"/>
<keyword evidence="3" id="KW-1185">Reference proteome</keyword>
<feature type="region of interest" description="Disordered" evidence="1">
    <location>
        <begin position="143"/>
        <end position="169"/>
    </location>
</feature>
<dbReference type="Proteomes" id="UP000237347">
    <property type="component" value="Unassembled WGS sequence"/>
</dbReference>
<feature type="region of interest" description="Disordered" evidence="1">
    <location>
        <begin position="78"/>
        <end position="116"/>
    </location>
</feature>